<dbReference type="GO" id="GO:0003676">
    <property type="term" value="F:nucleic acid binding"/>
    <property type="evidence" value="ECO:0007669"/>
    <property type="project" value="InterPro"/>
</dbReference>
<keyword evidence="3" id="KW-0255">Endonuclease</keyword>
<dbReference type="InterPro" id="IPR025724">
    <property type="entry name" value="GAG-pre-integrase_dom"/>
</dbReference>
<accession>A0AAD2ADW4</accession>
<feature type="domain" description="Integrase catalytic" evidence="10">
    <location>
        <begin position="112"/>
        <end position="199"/>
    </location>
</feature>
<dbReference type="Pfam" id="PF13976">
    <property type="entry name" value="gag_pre-integrs"/>
    <property type="match status" value="1"/>
</dbReference>
<dbReference type="Proteomes" id="UP000834106">
    <property type="component" value="Chromosome 22"/>
</dbReference>
<evidence type="ECO:0000313" key="11">
    <source>
        <dbReference type="EMBL" id="CAI9786398.1"/>
    </source>
</evidence>
<evidence type="ECO:0000256" key="2">
    <source>
        <dbReference type="ARBA" id="ARBA00022723"/>
    </source>
</evidence>
<dbReference type="GO" id="GO:0046872">
    <property type="term" value="F:metal ion binding"/>
    <property type="evidence" value="ECO:0007669"/>
    <property type="project" value="UniProtKB-KW"/>
</dbReference>
<gene>
    <name evidence="11" type="ORF">FPE_LOCUS33828</name>
</gene>
<dbReference type="Gene3D" id="3.30.420.10">
    <property type="entry name" value="Ribonuclease H-like superfamily/Ribonuclease H"/>
    <property type="match status" value="1"/>
</dbReference>
<evidence type="ECO:0000256" key="9">
    <source>
        <dbReference type="ARBA" id="ARBA00023172"/>
    </source>
</evidence>
<dbReference type="InterPro" id="IPR036397">
    <property type="entry name" value="RNaseH_sf"/>
</dbReference>
<dbReference type="InterPro" id="IPR012337">
    <property type="entry name" value="RNaseH-like_sf"/>
</dbReference>
<protein>
    <recommendedName>
        <fullName evidence="10">Integrase catalytic domain-containing protein</fullName>
    </recommendedName>
</protein>
<organism evidence="11 12">
    <name type="scientific">Fraxinus pennsylvanica</name>
    <dbReference type="NCBI Taxonomy" id="56036"/>
    <lineage>
        <taxon>Eukaryota</taxon>
        <taxon>Viridiplantae</taxon>
        <taxon>Streptophyta</taxon>
        <taxon>Embryophyta</taxon>
        <taxon>Tracheophyta</taxon>
        <taxon>Spermatophyta</taxon>
        <taxon>Magnoliopsida</taxon>
        <taxon>eudicotyledons</taxon>
        <taxon>Gunneridae</taxon>
        <taxon>Pentapetalae</taxon>
        <taxon>asterids</taxon>
        <taxon>lamiids</taxon>
        <taxon>Lamiales</taxon>
        <taxon>Oleaceae</taxon>
        <taxon>Oleeae</taxon>
        <taxon>Fraxinus</taxon>
    </lineage>
</organism>
<evidence type="ECO:0000313" key="12">
    <source>
        <dbReference type="Proteomes" id="UP000834106"/>
    </source>
</evidence>
<dbReference type="GO" id="GO:0006310">
    <property type="term" value="P:DNA recombination"/>
    <property type="evidence" value="ECO:0007669"/>
    <property type="project" value="UniProtKB-KW"/>
</dbReference>
<keyword evidence="9" id="KW-0233">DNA recombination</keyword>
<dbReference type="GO" id="GO:0003964">
    <property type="term" value="F:RNA-directed DNA polymerase activity"/>
    <property type="evidence" value="ECO:0007669"/>
    <property type="project" value="UniProtKB-KW"/>
</dbReference>
<dbReference type="GO" id="GO:0003887">
    <property type="term" value="F:DNA-directed DNA polymerase activity"/>
    <property type="evidence" value="ECO:0007669"/>
    <property type="project" value="UniProtKB-KW"/>
</dbReference>
<evidence type="ECO:0000256" key="6">
    <source>
        <dbReference type="ARBA" id="ARBA00022908"/>
    </source>
</evidence>
<keyword evidence="2" id="KW-0479">Metal-binding</keyword>
<keyword evidence="8" id="KW-0548">Nucleotidyltransferase</keyword>
<evidence type="ECO:0000256" key="8">
    <source>
        <dbReference type="ARBA" id="ARBA00022932"/>
    </source>
</evidence>
<dbReference type="PANTHER" id="PTHR42648:SF11">
    <property type="entry name" value="TRANSPOSON TY4-P GAG-POL POLYPROTEIN"/>
    <property type="match status" value="1"/>
</dbReference>
<evidence type="ECO:0000256" key="1">
    <source>
        <dbReference type="ARBA" id="ARBA00022722"/>
    </source>
</evidence>
<keyword evidence="5" id="KW-0460">Magnesium</keyword>
<keyword evidence="8" id="KW-0808">Transferase</keyword>
<evidence type="ECO:0000259" key="10">
    <source>
        <dbReference type="PROSITE" id="PS50994"/>
    </source>
</evidence>
<dbReference type="EMBL" id="OU503057">
    <property type="protein sequence ID" value="CAI9786398.1"/>
    <property type="molecule type" value="Genomic_DNA"/>
</dbReference>
<proteinExistence type="predicted"/>
<keyword evidence="12" id="KW-1185">Reference proteome</keyword>
<dbReference type="InterPro" id="IPR001584">
    <property type="entry name" value="Integrase_cat-core"/>
</dbReference>
<dbReference type="InterPro" id="IPR039537">
    <property type="entry name" value="Retrotran_Ty1/copia-like"/>
</dbReference>
<evidence type="ECO:0000256" key="5">
    <source>
        <dbReference type="ARBA" id="ARBA00022842"/>
    </source>
</evidence>
<dbReference type="GO" id="GO:0004519">
    <property type="term" value="F:endonuclease activity"/>
    <property type="evidence" value="ECO:0007669"/>
    <property type="project" value="UniProtKB-KW"/>
</dbReference>
<keyword evidence="6" id="KW-0229">DNA integration</keyword>
<keyword evidence="8" id="KW-0239">DNA-directed DNA polymerase</keyword>
<name>A0AAD2ADW4_9LAMI</name>
<sequence length="199" mass="22281">MVSNGALVVMKGYKKSIQLYILYGSTVIGDAAVSTSSLTDDEVTKLWYMRLGHMSENGMVELSKIGLLDGQKTSKIEFCEYCVFGKQKRVRFTKGRHNTKGTLEYIHSNLWGPAMIPYKGRYYYLLTAEGILRHLTMPGTPQQNGVAERMNRTLMEKGLCMLSNSGLPKSFWAEAATTPCFLVNHSPLVVIDKKTPEDV</sequence>
<evidence type="ECO:0000256" key="7">
    <source>
        <dbReference type="ARBA" id="ARBA00022918"/>
    </source>
</evidence>
<dbReference type="GO" id="GO:0016787">
    <property type="term" value="F:hydrolase activity"/>
    <property type="evidence" value="ECO:0007669"/>
    <property type="project" value="UniProtKB-KW"/>
</dbReference>
<dbReference type="PROSITE" id="PS50994">
    <property type="entry name" value="INTEGRASE"/>
    <property type="match status" value="1"/>
</dbReference>
<reference evidence="11" key="1">
    <citation type="submission" date="2023-05" db="EMBL/GenBank/DDBJ databases">
        <authorList>
            <person name="Huff M."/>
        </authorList>
    </citation>
    <scope>NUCLEOTIDE SEQUENCE</scope>
</reference>
<keyword evidence="7" id="KW-0695">RNA-directed DNA polymerase</keyword>
<dbReference type="PANTHER" id="PTHR42648">
    <property type="entry name" value="TRANSPOSASE, PUTATIVE-RELATED"/>
    <property type="match status" value="1"/>
</dbReference>
<dbReference type="GO" id="GO:0015074">
    <property type="term" value="P:DNA integration"/>
    <property type="evidence" value="ECO:0007669"/>
    <property type="project" value="UniProtKB-KW"/>
</dbReference>
<evidence type="ECO:0000256" key="4">
    <source>
        <dbReference type="ARBA" id="ARBA00022801"/>
    </source>
</evidence>
<keyword evidence="4" id="KW-0378">Hydrolase</keyword>
<dbReference type="AlphaFoldDB" id="A0AAD2ADW4"/>
<keyword evidence="1" id="KW-0540">Nuclease</keyword>
<evidence type="ECO:0000256" key="3">
    <source>
        <dbReference type="ARBA" id="ARBA00022759"/>
    </source>
</evidence>
<dbReference type="SUPFAM" id="SSF53098">
    <property type="entry name" value="Ribonuclease H-like"/>
    <property type="match status" value="1"/>
</dbReference>